<feature type="domain" description="Reverse transcriptase" evidence="1">
    <location>
        <begin position="69"/>
        <end position="120"/>
    </location>
</feature>
<comment type="caution">
    <text evidence="2">The sequence shown here is derived from an EMBL/GenBank/DDBJ whole genome shotgun (WGS) entry which is preliminary data.</text>
</comment>
<dbReference type="EMBL" id="LBMM01030205">
    <property type="protein sequence ID" value="KMQ81926.1"/>
    <property type="molecule type" value="Genomic_DNA"/>
</dbReference>
<dbReference type="InterPro" id="IPR043502">
    <property type="entry name" value="DNA/RNA_pol_sf"/>
</dbReference>
<dbReference type="Proteomes" id="UP000036403">
    <property type="component" value="Unassembled WGS sequence"/>
</dbReference>
<organism evidence="2 3">
    <name type="scientific">Lasius niger</name>
    <name type="common">Black garden ant</name>
    <dbReference type="NCBI Taxonomy" id="67767"/>
    <lineage>
        <taxon>Eukaryota</taxon>
        <taxon>Metazoa</taxon>
        <taxon>Ecdysozoa</taxon>
        <taxon>Arthropoda</taxon>
        <taxon>Hexapoda</taxon>
        <taxon>Insecta</taxon>
        <taxon>Pterygota</taxon>
        <taxon>Neoptera</taxon>
        <taxon>Endopterygota</taxon>
        <taxon>Hymenoptera</taxon>
        <taxon>Apocrita</taxon>
        <taxon>Aculeata</taxon>
        <taxon>Formicoidea</taxon>
        <taxon>Formicidae</taxon>
        <taxon>Formicinae</taxon>
        <taxon>Lasius</taxon>
        <taxon>Lasius</taxon>
    </lineage>
</organism>
<evidence type="ECO:0000313" key="2">
    <source>
        <dbReference type="EMBL" id="KMQ81926.1"/>
    </source>
</evidence>
<name>A0A0J7JVQ9_LASNI</name>
<dbReference type="Pfam" id="PF00078">
    <property type="entry name" value="RVT_1"/>
    <property type="match status" value="1"/>
</dbReference>
<sequence>DVFSEDIIAGNCEIVEHNINIKDARPIKQVPRRAPLHLRGKMDQIIQEMKSQGVIEESQSPWVSPVVLVKKKDGSLRFCVDYRKLNAVTVKDSYPLPRIEDILDRLLGNSWFSTLDLKSGIGK</sequence>
<keyword evidence="3" id="KW-1185">Reference proteome</keyword>
<dbReference type="InterPro" id="IPR043128">
    <property type="entry name" value="Rev_trsase/Diguanyl_cyclase"/>
</dbReference>
<protein>
    <submittedName>
        <fullName evidence="2">Krab-a domain-containing protein</fullName>
    </submittedName>
</protein>
<dbReference type="PaxDb" id="67767-A0A0J7JVQ9"/>
<dbReference type="InterPro" id="IPR000477">
    <property type="entry name" value="RT_dom"/>
</dbReference>
<dbReference type="STRING" id="67767.A0A0J7JVQ9"/>
<dbReference type="SUPFAM" id="SSF56672">
    <property type="entry name" value="DNA/RNA polymerases"/>
    <property type="match status" value="1"/>
</dbReference>
<gene>
    <name evidence="2" type="ORF">RF55_24745</name>
</gene>
<accession>A0A0J7JVQ9</accession>
<dbReference type="CDD" id="cd01647">
    <property type="entry name" value="RT_LTR"/>
    <property type="match status" value="1"/>
</dbReference>
<evidence type="ECO:0000259" key="1">
    <source>
        <dbReference type="Pfam" id="PF00078"/>
    </source>
</evidence>
<dbReference type="Gene3D" id="3.10.10.10">
    <property type="entry name" value="HIV Type 1 Reverse Transcriptase, subunit A, domain 1"/>
    <property type="match status" value="1"/>
</dbReference>
<dbReference type="AlphaFoldDB" id="A0A0J7JVQ9"/>
<dbReference type="InterPro" id="IPR053134">
    <property type="entry name" value="RNA-dir_DNA_polymerase"/>
</dbReference>
<dbReference type="PANTHER" id="PTHR24559:SF444">
    <property type="entry name" value="REVERSE TRANSCRIPTASE DOMAIN-CONTAINING PROTEIN"/>
    <property type="match status" value="1"/>
</dbReference>
<feature type="non-terminal residue" evidence="2">
    <location>
        <position position="1"/>
    </location>
</feature>
<dbReference type="GO" id="GO:0071897">
    <property type="term" value="P:DNA biosynthetic process"/>
    <property type="evidence" value="ECO:0007669"/>
    <property type="project" value="UniProtKB-ARBA"/>
</dbReference>
<reference evidence="2 3" key="1">
    <citation type="submission" date="2015-04" db="EMBL/GenBank/DDBJ databases">
        <title>Lasius niger genome sequencing.</title>
        <authorList>
            <person name="Konorov E.A."/>
            <person name="Nikitin M.A."/>
            <person name="Kirill M.V."/>
            <person name="Chang P."/>
        </authorList>
    </citation>
    <scope>NUCLEOTIDE SEQUENCE [LARGE SCALE GENOMIC DNA]</scope>
    <source>
        <tissue evidence="2">Whole</tissue>
    </source>
</reference>
<proteinExistence type="predicted"/>
<dbReference type="FunFam" id="3.10.10.10:FF:000002">
    <property type="entry name" value="Retrovirus-related Pol polyprotein from transposon 17.6-like protein"/>
    <property type="match status" value="1"/>
</dbReference>
<evidence type="ECO:0000313" key="3">
    <source>
        <dbReference type="Proteomes" id="UP000036403"/>
    </source>
</evidence>
<dbReference type="PANTHER" id="PTHR24559">
    <property type="entry name" value="TRANSPOSON TY3-I GAG-POL POLYPROTEIN"/>
    <property type="match status" value="1"/>
</dbReference>
<dbReference type="OrthoDB" id="7701233at2759"/>
<dbReference type="Gene3D" id="3.30.70.270">
    <property type="match status" value="1"/>
</dbReference>